<dbReference type="Proteomes" id="UP000232722">
    <property type="component" value="Unassembled WGS sequence"/>
</dbReference>
<evidence type="ECO:0008006" key="4">
    <source>
        <dbReference type="Google" id="ProtNLM"/>
    </source>
</evidence>
<gene>
    <name evidence="2" type="ORF">RhiirA5_477073</name>
</gene>
<dbReference type="VEuPathDB" id="FungiDB:RhiirFUN_001357"/>
<comment type="caution">
    <text evidence="2">The sequence shown here is derived from an EMBL/GenBank/DDBJ whole genome shotgun (WGS) entry which is preliminary data.</text>
</comment>
<reference evidence="2 3" key="2">
    <citation type="submission" date="2017-09" db="EMBL/GenBank/DDBJ databases">
        <title>Extensive intraspecific genome diversity in a model arbuscular mycorrhizal fungus.</title>
        <authorList>
            <person name="Chen E.C."/>
            <person name="Morin E."/>
            <person name="Beaudet D."/>
            <person name="Noel J."/>
            <person name="Ndikumana S."/>
            <person name="Charron P."/>
            <person name="St-Onge C."/>
            <person name="Giorgi J."/>
            <person name="Grigoriev I.V."/>
            <person name="Roux C."/>
            <person name="Martin F.M."/>
            <person name="Corradi N."/>
        </authorList>
    </citation>
    <scope>NUCLEOTIDE SEQUENCE [LARGE SCALE GENOMIC DNA]</scope>
    <source>
        <strain evidence="2 3">A5</strain>
    </source>
</reference>
<name>A0A2N0NK17_9GLOM</name>
<reference evidence="2 3" key="1">
    <citation type="submission" date="2016-04" db="EMBL/GenBank/DDBJ databases">
        <title>Genome analyses suggest a sexual origin of heterokaryosis in a supposedly ancient asexual fungus.</title>
        <authorList>
            <person name="Ropars J."/>
            <person name="Sedzielewska K."/>
            <person name="Noel J."/>
            <person name="Charron P."/>
            <person name="Farinelli L."/>
            <person name="Marton T."/>
            <person name="Kruger M."/>
            <person name="Pelin A."/>
            <person name="Brachmann A."/>
            <person name="Corradi N."/>
        </authorList>
    </citation>
    <scope>NUCLEOTIDE SEQUENCE [LARGE SCALE GENOMIC DNA]</scope>
    <source>
        <strain evidence="2 3">A5</strain>
    </source>
</reference>
<protein>
    <recommendedName>
        <fullName evidence="4">BED-type domain-containing protein</fullName>
    </recommendedName>
</protein>
<dbReference type="AlphaFoldDB" id="A0A2N0NK17"/>
<sequence>MDYQIQNLFFILIPYENKMSQKNNNEEFEFNHRSKRTRYINITDEEEEPEQILDNEEIELENHQEGGSQLENKDDTSSALSTLDEKDEKGSIVWKHFDRFVDNKGTSWAKCRYCG</sequence>
<evidence type="ECO:0000256" key="1">
    <source>
        <dbReference type="SAM" id="MobiDB-lite"/>
    </source>
</evidence>
<evidence type="ECO:0000313" key="3">
    <source>
        <dbReference type="Proteomes" id="UP000232722"/>
    </source>
</evidence>
<organism evidence="2 3">
    <name type="scientific">Rhizophagus irregularis</name>
    <dbReference type="NCBI Taxonomy" id="588596"/>
    <lineage>
        <taxon>Eukaryota</taxon>
        <taxon>Fungi</taxon>
        <taxon>Fungi incertae sedis</taxon>
        <taxon>Mucoromycota</taxon>
        <taxon>Glomeromycotina</taxon>
        <taxon>Glomeromycetes</taxon>
        <taxon>Glomerales</taxon>
        <taxon>Glomeraceae</taxon>
        <taxon>Rhizophagus</taxon>
    </lineage>
</organism>
<dbReference type="EMBL" id="LLXJ01005397">
    <property type="protein sequence ID" value="PKB94904.1"/>
    <property type="molecule type" value="Genomic_DNA"/>
</dbReference>
<feature type="region of interest" description="Disordered" evidence="1">
    <location>
        <begin position="59"/>
        <end position="87"/>
    </location>
</feature>
<evidence type="ECO:0000313" key="2">
    <source>
        <dbReference type="EMBL" id="PKB94904.1"/>
    </source>
</evidence>
<proteinExistence type="predicted"/>
<accession>A0A2N0NK17</accession>